<evidence type="ECO:0000313" key="7">
    <source>
        <dbReference type="EMBL" id="RXH83180.1"/>
    </source>
</evidence>
<keyword evidence="2" id="KW-0805">Transcription regulation</keyword>
<dbReference type="PANTHER" id="PTHR31920">
    <property type="entry name" value="B3 DOMAIN-CONTAINING"/>
    <property type="match status" value="1"/>
</dbReference>
<dbReference type="PROSITE" id="PS50863">
    <property type="entry name" value="B3"/>
    <property type="match status" value="5"/>
</dbReference>
<feature type="domain" description="TF-B3" evidence="6">
    <location>
        <begin position="12"/>
        <end position="105"/>
    </location>
</feature>
<dbReference type="InterPro" id="IPR015300">
    <property type="entry name" value="DNA-bd_pseudobarrel_sf"/>
</dbReference>
<gene>
    <name evidence="7" type="ORF">DVH24_003678</name>
</gene>
<dbReference type="EMBL" id="RDQH01000337">
    <property type="protein sequence ID" value="RXH83180.1"/>
    <property type="molecule type" value="Genomic_DNA"/>
</dbReference>
<dbReference type="AlphaFoldDB" id="A0A498IIZ1"/>
<evidence type="ECO:0000256" key="1">
    <source>
        <dbReference type="ARBA" id="ARBA00004123"/>
    </source>
</evidence>
<feature type="domain" description="TF-B3" evidence="6">
    <location>
        <begin position="301"/>
        <end position="377"/>
    </location>
</feature>
<evidence type="ECO:0000256" key="2">
    <source>
        <dbReference type="ARBA" id="ARBA00023015"/>
    </source>
</evidence>
<dbReference type="SUPFAM" id="SSF101936">
    <property type="entry name" value="DNA-binding pseudobarrel domain"/>
    <property type="match status" value="5"/>
</dbReference>
<feature type="domain" description="TF-B3" evidence="6">
    <location>
        <begin position="189"/>
        <end position="286"/>
    </location>
</feature>
<dbReference type="GO" id="GO:0005634">
    <property type="term" value="C:nucleus"/>
    <property type="evidence" value="ECO:0007669"/>
    <property type="project" value="UniProtKB-SubCell"/>
</dbReference>
<keyword evidence="5" id="KW-0539">Nucleus</keyword>
<dbReference type="CDD" id="cd10017">
    <property type="entry name" value="B3_DNA"/>
    <property type="match status" value="5"/>
</dbReference>
<sequence length="790" mass="90629">MARKLVKQSQKKQSFYTILLSDYARHLRIPPKFVKNFNGWSPCKCVLRGPSGLRRTVELEERNNGLFFNVGWQYFVKDHHLENGDLLVFKYDGESKFKVAIYDTTACEKDVEIADSWRIRSSVPLFNNGHARVKEEIVELETENYNENCENKVFISGRKKWNHLISGKIPSHDQREATSTQPVLSKSKNSCFIAIFNNPRRYRATIPRKLAVAEDILNKKSIMIQDSTGRSWLVKLNVRGKGSQCRVDMATGLGECCKANQVLPGDEVVFEFVKQSLLQIHIYRVEALGGKSLRLLPRNRIPPKFVKNFNGQSLCKCVLRGPNGLRRTVELEERKKGLFFDDGWQYFVKDHHLEKGDFLVFKYDGKSKFKVAIYDTTACEKDVEITDSWRIGSSIPLFNNGQARVKEEINELQTDNYNENCENKVFNSGRRNCNHVISGKRPAHDDREATSNESVVFKSKNLCFKAIFNNPRQYRATIPKKLAIAEDLLNKKSVMIHDPTGRSWLVKLNVRGKVSQRRVDMTTGPSLENQFMKNFNGRSLCKCDLKGPSGIRRTVGLEERENGLFFRNGWQGFVKDHRLEAADVLVFDYDGETKFDVRIYDRSACEKDVGAAVRNTQNQARVKDETGDLDTENYNEVRKIRPTGRSNYFISGKRHYHVEDTETGSILLKLENQCFLAFSNKKHLLRCVRIPKQLAVDHRLMSKNAVTLQDPAGRSWVIQLRLRRVISSHQLDMSTGWVHCVKANRISPGDTMIFEFVKQGLMKVHIFRKGAVRGDKCRLVLAGPNVKAES</sequence>
<organism evidence="7 8">
    <name type="scientific">Malus domestica</name>
    <name type="common">Apple</name>
    <name type="synonym">Pyrus malus</name>
    <dbReference type="NCBI Taxonomy" id="3750"/>
    <lineage>
        <taxon>Eukaryota</taxon>
        <taxon>Viridiplantae</taxon>
        <taxon>Streptophyta</taxon>
        <taxon>Embryophyta</taxon>
        <taxon>Tracheophyta</taxon>
        <taxon>Spermatophyta</taxon>
        <taxon>Magnoliopsida</taxon>
        <taxon>eudicotyledons</taxon>
        <taxon>Gunneridae</taxon>
        <taxon>Pentapetalae</taxon>
        <taxon>rosids</taxon>
        <taxon>fabids</taxon>
        <taxon>Rosales</taxon>
        <taxon>Rosaceae</taxon>
        <taxon>Amygdaloideae</taxon>
        <taxon>Maleae</taxon>
        <taxon>Malus</taxon>
    </lineage>
</organism>
<evidence type="ECO:0000256" key="4">
    <source>
        <dbReference type="ARBA" id="ARBA00023163"/>
    </source>
</evidence>
<evidence type="ECO:0000256" key="3">
    <source>
        <dbReference type="ARBA" id="ARBA00023125"/>
    </source>
</evidence>
<dbReference type="PANTHER" id="PTHR31920:SF135">
    <property type="entry name" value="B3 DOMAIN-CONTAINING PROTEIN OS03G0621600-RELATED"/>
    <property type="match status" value="1"/>
</dbReference>
<comment type="subcellular location">
    <subcellularLocation>
        <location evidence="1">Nucleus</location>
    </subcellularLocation>
</comment>
<keyword evidence="4" id="KW-0804">Transcription</keyword>
<comment type="caution">
    <text evidence="7">The sequence shown here is derived from an EMBL/GenBank/DDBJ whole genome shotgun (WGS) entry which is preliminary data.</text>
</comment>
<evidence type="ECO:0000256" key="5">
    <source>
        <dbReference type="ARBA" id="ARBA00023242"/>
    </source>
</evidence>
<dbReference type="Proteomes" id="UP000290289">
    <property type="component" value="Chromosome 11"/>
</dbReference>
<keyword evidence="3" id="KW-0238">DNA-binding</keyword>
<protein>
    <recommendedName>
        <fullName evidence="6">TF-B3 domain-containing protein</fullName>
    </recommendedName>
</protein>
<dbReference type="GO" id="GO:0003677">
    <property type="term" value="F:DNA binding"/>
    <property type="evidence" value="ECO:0007669"/>
    <property type="project" value="UniProtKB-KW"/>
</dbReference>
<dbReference type="Gene3D" id="2.40.330.10">
    <property type="entry name" value="DNA-binding pseudobarrel domain"/>
    <property type="match status" value="5"/>
</dbReference>
<dbReference type="InterPro" id="IPR050655">
    <property type="entry name" value="Plant_B3_domain"/>
</dbReference>
<dbReference type="SMART" id="SM01019">
    <property type="entry name" value="B3"/>
    <property type="match status" value="5"/>
</dbReference>
<proteinExistence type="predicted"/>
<feature type="domain" description="TF-B3" evidence="6">
    <location>
        <begin position="461"/>
        <end position="603"/>
    </location>
</feature>
<reference evidence="7 8" key="1">
    <citation type="submission" date="2018-10" db="EMBL/GenBank/DDBJ databases">
        <title>A high-quality apple genome assembly.</title>
        <authorList>
            <person name="Hu J."/>
        </authorList>
    </citation>
    <scope>NUCLEOTIDE SEQUENCE [LARGE SCALE GENOMIC DNA]</scope>
    <source>
        <strain evidence="8">cv. HFTH1</strain>
        <tissue evidence="7">Young leaf</tissue>
    </source>
</reference>
<keyword evidence="8" id="KW-1185">Reference proteome</keyword>
<evidence type="ECO:0000259" key="6">
    <source>
        <dbReference type="PROSITE" id="PS50863"/>
    </source>
</evidence>
<name>A0A498IIZ1_MALDO</name>
<accession>A0A498IIZ1</accession>
<dbReference type="STRING" id="3750.A0A498IIZ1"/>
<dbReference type="Pfam" id="PF02362">
    <property type="entry name" value="B3"/>
    <property type="match status" value="5"/>
</dbReference>
<dbReference type="InterPro" id="IPR003340">
    <property type="entry name" value="B3_DNA-bd"/>
</dbReference>
<feature type="domain" description="TF-B3" evidence="6">
    <location>
        <begin position="690"/>
        <end position="770"/>
    </location>
</feature>
<evidence type="ECO:0000313" key="8">
    <source>
        <dbReference type="Proteomes" id="UP000290289"/>
    </source>
</evidence>